<dbReference type="InParanoid" id="E1ZID7"/>
<organism evidence="4">
    <name type="scientific">Chlorella variabilis</name>
    <name type="common">Green alga</name>
    <dbReference type="NCBI Taxonomy" id="554065"/>
    <lineage>
        <taxon>Eukaryota</taxon>
        <taxon>Viridiplantae</taxon>
        <taxon>Chlorophyta</taxon>
        <taxon>core chlorophytes</taxon>
        <taxon>Trebouxiophyceae</taxon>
        <taxon>Chlorellales</taxon>
        <taxon>Chlorellaceae</taxon>
        <taxon>Chlorella clade</taxon>
        <taxon>Chlorella</taxon>
    </lineage>
</organism>
<dbReference type="GO" id="GO:0031490">
    <property type="term" value="F:chromatin DNA binding"/>
    <property type="evidence" value="ECO:0007669"/>
    <property type="project" value="InterPro"/>
</dbReference>
<sequence>MDISGYRGGHYHRSRSSGLMPSTYDPKRKPRSRTSVSLASRAVLLLLFVVAAGAGIRRAMHRGDPAGQDSGASGGKGASSKRGAAALPPPPTQAANAAADARREALMTSRIQRAMRIVPVYRGAGKLETFPHFSNANRLLLASHGRLLWYRYDADEVQVLHEGEGVYYGAFPGIERGVLGEPSTLWVVSRPHNWRPSSSQEWLLHLDMDSGKELGRVQIASKWAHDAVRRRDRVYVCSTGEGKVLELAFPNMTMIRELPLFTLREHINTLGPTVDGKLWGVLHNLGASSLVQLDLASGKEALRIPNVGDKAHGLVLWGASILTLDSDGGALAQVDPASGAVRKLWQMSDGGKYLKGLCVVDDIAFFGIAARTERGRRDDPTLNCELAAFDLRTQLLLWRRQLPTKGLLNIVAAPHLVVESTTYSINTVDQIGYRSKKAYGEALDVVHKWQLHQEHEAQGMQKVAQHGGGRAADQGQEQEAQHGSGATGQAHEAQAAQQGQQGAGARDAAAGSGQQQQQQQQGTGVEAGAGEVRQHVQQGVQQDGQHEEAGQQQQQQTHGAAADDQDQQHHQQEHVQQQGQDQQHEGRQQQHAGVARRGLIEVEPVAADDPLAKFPPRLDPVRWSSGLPRLLLSAKDKEHGLAAGAQLRLLRTDTSGLKAALRAMPDTDWNEETQRVSNAWIEGRSKVLIKFKPGARSIMLIFSDQSGTGVYRFPWYDRFKQWVEPWLVQVLGPGDLDKVMRLQLAFMPPHSDIKRHMDSGGYAAVGHRIHVVVQSNPDVVFHVCESQQAAQAAGRGSTDTPTCVPLHVEEGLVFELNNRLAHSVTNGGDQPRIHLILDVSDTPRQQRQLRVGEVCRYVKARVVCPELEGQEAHGGGDVLRR</sequence>
<dbReference type="SUPFAM" id="SSF50998">
    <property type="entry name" value="Quinoprotein alcohol dehydrogenase-like"/>
    <property type="match status" value="1"/>
</dbReference>
<dbReference type="InterPro" id="IPR027443">
    <property type="entry name" value="IPNS-like_sf"/>
</dbReference>
<feature type="region of interest" description="Disordered" evidence="1">
    <location>
        <begin position="1"/>
        <end position="33"/>
    </location>
</feature>
<evidence type="ECO:0000256" key="2">
    <source>
        <dbReference type="SAM" id="Phobius"/>
    </source>
</evidence>
<dbReference type="Proteomes" id="UP000008141">
    <property type="component" value="Unassembled WGS sequence"/>
</dbReference>
<keyword evidence="4" id="KW-1185">Reference proteome</keyword>
<evidence type="ECO:0008006" key="5">
    <source>
        <dbReference type="Google" id="ProtNLM"/>
    </source>
</evidence>
<evidence type="ECO:0000313" key="3">
    <source>
        <dbReference type="EMBL" id="EFN54140.1"/>
    </source>
</evidence>
<protein>
    <recommendedName>
        <fullName evidence="5">Aspartyl/asparaginy/proline hydroxylase domain-containing protein</fullName>
    </recommendedName>
</protein>
<keyword evidence="2" id="KW-0812">Transmembrane</keyword>
<accession>E1ZID7</accession>
<keyword evidence="2" id="KW-1133">Transmembrane helix</keyword>
<dbReference type="EMBL" id="GL433848">
    <property type="protein sequence ID" value="EFN54140.1"/>
    <property type="molecule type" value="Genomic_DNA"/>
</dbReference>
<dbReference type="GO" id="GO:0003713">
    <property type="term" value="F:transcription coactivator activity"/>
    <property type="evidence" value="ECO:0007669"/>
    <property type="project" value="InterPro"/>
</dbReference>
<dbReference type="STRING" id="554065.E1ZID7"/>
<dbReference type="eggNOG" id="ENOG502R38E">
    <property type="taxonomic scope" value="Eukaryota"/>
</dbReference>
<evidence type="ECO:0000256" key="1">
    <source>
        <dbReference type="SAM" id="MobiDB-lite"/>
    </source>
</evidence>
<dbReference type="OMA" id="VSRPHNW"/>
<reference evidence="3 4" key="1">
    <citation type="journal article" date="2010" name="Plant Cell">
        <title>The Chlorella variabilis NC64A genome reveals adaptation to photosymbiosis, coevolution with viruses, and cryptic sex.</title>
        <authorList>
            <person name="Blanc G."/>
            <person name="Duncan G."/>
            <person name="Agarkova I."/>
            <person name="Borodovsky M."/>
            <person name="Gurnon J."/>
            <person name="Kuo A."/>
            <person name="Lindquist E."/>
            <person name="Lucas S."/>
            <person name="Pangilinan J."/>
            <person name="Polle J."/>
            <person name="Salamov A."/>
            <person name="Terry A."/>
            <person name="Yamada T."/>
            <person name="Dunigan D.D."/>
            <person name="Grigoriev I.V."/>
            <person name="Claverie J.M."/>
            <person name="Van Etten J.L."/>
        </authorList>
    </citation>
    <scope>NUCLEOTIDE SEQUENCE [LARGE SCALE GENOMIC DNA]</scope>
    <source>
        <strain evidence="3 4">NC64A</strain>
    </source>
</reference>
<evidence type="ECO:0000313" key="4">
    <source>
        <dbReference type="Proteomes" id="UP000008141"/>
    </source>
</evidence>
<proteinExistence type="predicted"/>
<dbReference type="RefSeq" id="XP_005846242.1">
    <property type="nucleotide sequence ID" value="XM_005846180.1"/>
</dbReference>
<dbReference type="InterPro" id="IPR011047">
    <property type="entry name" value="Quinoprotein_ADH-like_sf"/>
</dbReference>
<feature type="transmembrane region" description="Helical" evidence="2">
    <location>
        <begin position="38"/>
        <end position="56"/>
    </location>
</feature>
<dbReference type="GeneID" id="17353710"/>
<dbReference type="Gene3D" id="2.130.10.10">
    <property type="entry name" value="YVTN repeat-like/Quinoprotein amine dehydrogenase"/>
    <property type="match status" value="1"/>
</dbReference>
<name>E1ZID7_CHLVA</name>
<feature type="region of interest" description="Disordered" evidence="1">
    <location>
        <begin position="61"/>
        <end position="99"/>
    </location>
</feature>
<dbReference type="InterPro" id="IPR015943">
    <property type="entry name" value="WD40/YVTN_repeat-like_dom_sf"/>
</dbReference>
<feature type="compositionally biased region" description="Low complexity" evidence="1">
    <location>
        <begin position="487"/>
        <end position="543"/>
    </location>
</feature>
<gene>
    <name evidence="3" type="ORF">CHLNCDRAFT_58235</name>
</gene>
<dbReference type="InterPro" id="IPR044661">
    <property type="entry name" value="MED15a/b/c-like"/>
</dbReference>
<feature type="region of interest" description="Disordered" evidence="1">
    <location>
        <begin position="456"/>
        <end position="594"/>
    </location>
</feature>
<dbReference type="PANTHER" id="PTHR33137">
    <property type="entry name" value="MEDIATOR OF RNA POLYMERASE II TRANSCRIPTION SUBUNIT 15A-RELATED"/>
    <property type="match status" value="1"/>
</dbReference>
<feature type="compositionally biased region" description="Low complexity" evidence="1">
    <location>
        <begin position="550"/>
        <end position="562"/>
    </location>
</feature>
<dbReference type="Gene3D" id="2.60.120.330">
    <property type="entry name" value="B-lactam Antibiotic, Isopenicillin N Synthase, Chain"/>
    <property type="match status" value="1"/>
</dbReference>
<dbReference type="PANTHER" id="PTHR33137:SF4">
    <property type="entry name" value="MEDIATOR OF RNA POLYMERASE II TRANSCRIPTION SUBUNIT 15A-RELATED"/>
    <property type="match status" value="1"/>
</dbReference>
<dbReference type="OrthoDB" id="411451at2759"/>
<keyword evidence="2" id="KW-0472">Membrane</keyword>
<dbReference type="AlphaFoldDB" id="E1ZID7"/>
<dbReference type="SUPFAM" id="SSF51197">
    <property type="entry name" value="Clavaminate synthase-like"/>
    <property type="match status" value="1"/>
</dbReference>
<dbReference type="KEGG" id="cvr:CHLNCDRAFT_58235"/>